<dbReference type="GO" id="GO:0006281">
    <property type="term" value="P:DNA repair"/>
    <property type="evidence" value="ECO:0007669"/>
    <property type="project" value="InterPro"/>
</dbReference>
<dbReference type="Gene3D" id="3.30.1330.70">
    <property type="entry name" value="Holliday junction resolvase RusA"/>
    <property type="match status" value="1"/>
</dbReference>
<comment type="caution">
    <text evidence="1">The sequence shown here is derived from an EMBL/GenBank/DDBJ whole genome shotgun (WGS) entry which is preliminary data.</text>
</comment>
<proteinExistence type="predicted"/>
<dbReference type="SUPFAM" id="SSF103084">
    <property type="entry name" value="Holliday junction resolvase RusA"/>
    <property type="match status" value="1"/>
</dbReference>
<reference evidence="2" key="1">
    <citation type="submission" date="2015-07" db="EMBL/GenBank/DDBJ databases">
        <title>Draft genome sequence of the purine-degrading Gottschalkia purinilyticum DSM 1384 (formerly Clostridium purinilyticum).</title>
        <authorList>
            <person name="Poehlein A."/>
            <person name="Schiel-Bengelsdorf B."/>
            <person name="Bengelsdorf F.R."/>
            <person name="Daniel R."/>
            <person name="Duerre P."/>
        </authorList>
    </citation>
    <scope>NUCLEOTIDE SEQUENCE [LARGE SCALE GENOMIC DNA]</scope>
    <source>
        <strain evidence="2">DSM 1384</strain>
    </source>
</reference>
<gene>
    <name evidence="1" type="ORF">CLPU_1c00030</name>
</gene>
<accession>A0A0L0WED4</accession>
<dbReference type="InterPro" id="IPR036614">
    <property type="entry name" value="RusA-like_sf"/>
</dbReference>
<evidence type="ECO:0000313" key="2">
    <source>
        <dbReference type="Proteomes" id="UP000037267"/>
    </source>
</evidence>
<dbReference type="GO" id="GO:0000287">
    <property type="term" value="F:magnesium ion binding"/>
    <property type="evidence" value="ECO:0007669"/>
    <property type="project" value="InterPro"/>
</dbReference>
<organism evidence="1 2">
    <name type="scientific">Gottschalkia purinilytica</name>
    <name type="common">Clostridium purinilyticum</name>
    <dbReference type="NCBI Taxonomy" id="1503"/>
    <lineage>
        <taxon>Bacteria</taxon>
        <taxon>Bacillati</taxon>
        <taxon>Bacillota</taxon>
        <taxon>Tissierellia</taxon>
        <taxon>Tissierellales</taxon>
        <taxon>Gottschalkiaceae</taxon>
        <taxon>Gottschalkia</taxon>
    </lineage>
</organism>
<dbReference type="GO" id="GO:0006310">
    <property type="term" value="P:DNA recombination"/>
    <property type="evidence" value="ECO:0007669"/>
    <property type="project" value="InterPro"/>
</dbReference>
<dbReference type="Proteomes" id="UP000037267">
    <property type="component" value="Unassembled WGS sequence"/>
</dbReference>
<dbReference type="InterPro" id="IPR008822">
    <property type="entry name" value="Endonuclease_RusA-like"/>
</dbReference>
<evidence type="ECO:0000313" key="1">
    <source>
        <dbReference type="EMBL" id="KNF09838.1"/>
    </source>
</evidence>
<dbReference type="STRING" id="1503.CLPU_1c00030"/>
<dbReference type="EMBL" id="LGSS01000001">
    <property type="protein sequence ID" value="KNF09838.1"/>
    <property type="molecule type" value="Genomic_DNA"/>
</dbReference>
<keyword evidence="2" id="KW-1185">Reference proteome</keyword>
<protein>
    <submittedName>
        <fullName evidence="1">Holliday junction resolvase</fullName>
    </submittedName>
</protein>
<dbReference type="Pfam" id="PF05866">
    <property type="entry name" value="RusA"/>
    <property type="match status" value="1"/>
</dbReference>
<dbReference type="RefSeq" id="WP_050353588.1">
    <property type="nucleotide sequence ID" value="NZ_LGSS01000001.1"/>
</dbReference>
<dbReference type="AlphaFoldDB" id="A0A0L0WED4"/>
<sequence length="134" mass="15632">MINFEIPGEPKSKARHRTTKTGIAYTPKKTTEYENWVRQCYCIKHRDKRLTGQIRAEIKAYFTIPKSTSKKKRIEMINKNIRPTKKPDTDNIAKIVLDSLNSIAFDDDKQVVELNVQKFYSENPRVEVELSEVS</sequence>
<name>A0A0L0WED4_GOTPU</name>